<evidence type="ECO:0000256" key="1">
    <source>
        <dbReference type="ARBA" id="ARBA00009656"/>
    </source>
</evidence>
<evidence type="ECO:0000256" key="2">
    <source>
        <dbReference type="ARBA" id="ARBA00022701"/>
    </source>
</evidence>
<evidence type="ECO:0000313" key="5">
    <source>
        <dbReference type="Proteomes" id="UP000295252"/>
    </source>
</evidence>
<feature type="region of interest" description="Disordered" evidence="3">
    <location>
        <begin position="1"/>
        <end position="105"/>
    </location>
</feature>
<dbReference type="GO" id="GO:0043622">
    <property type="term" value="P:cortical microtubule organization"/>
    <property type="evidence" value="ECO:0007669"/>
    <property type="project" value="InterPro"/>
</dbReference>
<dbReference type="FunCoup" id="A0A068UWP5">
    <property type="interactions" value="41"/>
</dbReference>
<sequence>MSRRESYGGGQSSLGYLFGSDDKKKDTAPPATPVVFAPPYGIDTGEEEKPPDNPSPSSKGNVSGDPKRSPKDLNSGKSITIRPSTKVKSVPGGDSSLGYLFGDKS</sequence>
<proteinExistence type="inferred from homology"/>
<dbReference type="OrthoDB" id="62622at2759"/>
<dbReference type="GO" id="GO:0010005">
    <property type="term" value="C:cortical microtubule, transverse to long axis"/>
    <property type="evidence" value="ECO:0007669"/>
    <property type="project" value="TreeGrafter"/>
</dbReference>
<dbReference type="Gramene" id="CDP12063">
    <property type="protein sequence ID" value="CDP12063"/>
    <property type="gene ID" value="GSCOC_T00035438001"/>
</dbReference>
<dbReference type="PhylomeDB" id="A0A068UWP5"/>
<dbReference type="Proteomes" id="UP000295252">
    <property type="component" value="Chromosome X"/>
</dbReference>
<evidence type="ECO:0008006" key="6">
    <source>
        <dbReference type="Google" id="ProtNLM"/>
    </source>
</evidence>
<dbReference type="InterPro" id="IPR039613">
    <property type="entry name" value="SPR1/2/3/4/5"/>
</dbReference>
<keyword evidence="2" id="KW-0493">Microtubule</keyword>
<dbReference type="EMBL" id="HG739146">
    <property type="protein sequence ID" value="CDP12063.1"/>
    <property type="molecule type" value="Genomic_DNA"/>
</dbReference>
<dbReference type="OMA" id="DIDINHN"/>
<accession>A0A068UWP5</accession>
<gene>
    <name evidence="4" type="ORF">GSCOC_T00035438001</name>
</gene>
<comment type="similarity">
    <text evidence="1">Belongs to the SPIRAL1 family.</text>
</comment>
<evidence type="ECO:0000256" key="3">
    <source>
        <dbReference type="SAM" id="MobiDB-lite"/>
    </source>
</evidence>
<dbReference type="PANTHER" id="PTHR33403:SF19">
    <property type="entry name" value="PROTEIN SPIRAL1-LIKE 5"/>
    <property type="match status" value="1"/>
</dbReference>
<dbReference type="STRING" id="49390.A0A068UWP5"/>
<name>A0A068UWP5_COFCA</name>
<feature type="compositionally biased region" description="Polar residues" evidence="3">
    <location>
        <begin position="75"/>
        <end position="87"/>
    </location>
</feature>
<reference evidence="5" key="1">
    <citation type="journal article" date="2014" name="Science">
        <title>The coffee genome provides insight into the convergent evolution of caffeine biosynthesis.</title>
        <authorList>
            <person name="Denoeud F."/>
            <person name="Carretero-Paulet L."/>
            <person name="Dereeper A."/>
            <person name="Droc G."/>
            <person name="Guyot R."/>
            <person name="Pietrella M."/>
            <person name="Zheng C."/>
            <person name="Alberti A."/>
            <person name="Anthony F."/>
            <person name="Aprea G."/>
            <person name="Aury J.M."/>
            <person name="Bento P."/>
            <person name="Bernard M."/>
            <person name="Bocs S."/>
            <person name="Campa C."/>
            <person name="Cenci A."/>
            <person name="Combes M.C."/>
            <person name="Crouzillat D."/>
            <person name="Da Silva C."/>
            <person name="Daddiego L."/>
            <person name="De Bellis F."/>
            <person name="Dussert S."/>
            <person name="Garsmeur O."/>
            <person name="Gayraud T."/>
            <person name="Guignon V."/>
            <person name="Jahn K."/>
            <person name="Jamilloux V."/>
            <person name="Joet T."/>
            <person name="Labadie K."/>
            <person name="Lan T."/>
            <person name="Leclercq J."/>
            <person name="Lepelley M."/>
            <person name="Leroy T."/>
            <person name="Li L.T."/>
            <person name="Librado P."/>
            <person name="Lopez L."/>
            <person name="Munoz A."/>
            <person name="Noel B."/>
            <person name="Pallavicini A."/>
            <person name="Perrotta G."/>
            <person name="Poncet V."/>
            <person name="Pot D."/>
            <person name="Priyono X."/>
            <person name="Rigoreau M."/>
            <person name="Rouard M."/>
            <person name="Rozas J."/>
            <person name="Tranchant-Dubreuil C."/>
            <person name="VanBuren R."/>
            <person name="Zhang Q."/>
            <person name="Andrade A.C."/>
            <person name="Argout X."/>
            <person name="Bertrand B."/>
            <person name="de Kochko A."/>
            <person name="Graziosi G."/>
            <person name="Henry R.J."/>
            <person name="Jayarama X."/>
            <person name="Ming R."/>
            <person name="Nagai C."/>
            <person name="Rounsley S."/>
            <person name="Sankoff D."/>
            <person name="Giuliano G."/>
            <person name="Albert V.A."/>
            <person name="Wincker P."/>
            <person name="Lashermes P."/>
        </authorList>
    </citation>
    <scope>NUCLEOTIDE SEQUENCE [LARGE SCALE GENOMIC DNA]</scope>
    <source>
        <strain evidence="5">cv. DH200-94</strain>
    </source>
</reference>
<evidence type="ECO:0000313" key="4">
    <source>
        <dbReference type="EMBL" id="CDP12063.1"/>
    </source>
</evidence>
<protein>
    <recommendedName>
        <fullName evidence="6">Protein SPIRAL1-like 5</fullName>
    </recommendedName>
</protein>
<dbReference type="InParanoid" id="A0A068UWP5"/>
<organism evidence="4 5">
    <name type="scientific">Coffea canephora</name>
    <name type="common">Robusta coffee</name>
    <dbReference type="NCBI Taxonomy" id="49390"/>
    <lineage>
        <taxon>Eukaryota</taxon>
        <taxon>Viridiplantae</taxon>
        <taxon>Streptophyta</taxon>
        <taxon>Embryophyta</taxon>
        <taxon>Tracheophyta</taxon>
        <taxon>Spermatophyta</taxon>
        <taxon>Magnoliopsida</taxon>
        <taxon>eudicotyledons</taxon>
        <taxon>Gunneridae</taxon>
        <taxon>Pentapetalae</taxon>
        <taxon>asterids</taxon>
        <taxon>lamiids</taxon>
        <taxon>Gentianales</taxon>
        <taxon>Rubiaceae</taxon>
        <taxon>Ixoroideae</taxon>
        <taxon>Gardenieae complex</taxon>
        <taxon>Bertiereae - Coffeeae clade</taxon>
        <taxon>Coffeeae</taxon>
        <taxon>Coffea</taxon>
    </lineage>
</organism>
<keyword evidence="5" id="KW-1185">Reference proteome</keyword>
<dbReference type="PANTHER" id="PTHR33403">
    <property type="entry name" value="SPR1"/>
    <property type="match status" value="1"/>
</dbReference>
<dbReference type="AlphaFoldDB" id="A0A068UWP5"/>